<evidence type="ECO:0000256" key="11">
    <source>
        <dbReference type="ARBA" id="ARBA00023204"/>
    </source>
</evidence>
<evidence type="ECO:0000256" key="7">
    <source>
        <dbReference type="ARBA" id="ARBA00022763"/>
    </source>
</evidence>
<keyword evidence="5" id="KW-0004">4Fe-4S</keyword>
<dbReference type="RefSeq" id="WP_101259950.1">
    <property type="nucleotide sequence ID" value="NZ_MVDD01000002.1"/>
</dbReference>
<reference evidence="13 14" key="1">
    <citation type="journal article" date="2017" name="Front. Microbiol.">
        <title>Labilibaculum manganireducens gen. nov., sp. nov. and Labilibaculum filiforme sp. nov., Novel Bacteroidetes Isolated from Subsurface Sediments of the Baltic Sea.</title>
        <authorList>
            <person name="Vandieken V."/>
            <person name="Marshall I.P."/>
            <person name="Niemann H."/>
            <person name="Engelen B."/>
            <person name="Cypionka H."/>
        </authorList>
    </citation>
    <scope>NUCLEOTIDE SEQUENCE [LARGE SCALE GENOMIC DNA]</scope>
    <source>
        <strain evidence="13 14">59.16B</strain>
    </source>
</reference>
<dbReference type="EC" id="3.2.2.27" evidence="3"/>
<comment type="catalytic activity">
    <reaction evidence="1">
        <text>Hydrolyzes single-stranded DNA or mismatched double-stranded DNA and polynucleotides, releasing free uracil.</text>
        <dbReference type="EC" id="3.2.2.27"/>
    </reaction>
</comment>
<dbReference type="PANTHER" id="PTHR33693:SF1">
    <property type="entry name" value="TYPE-4 URACIL-DNA GLYCOSYLASE"/>
    <property type="match status" value="1"/>
</dbReference>
<dbReference type="GO" id="GO:0051539">
    <property type="term" value="F:4 iron, 4 sulfur cluster binding"/>
    <property type="evidence" value="ECO:0007669"/>
    <property type="project" value="UniProtKB-KW"/>
</dbReference>
<dbReference type="GO" id="GO:0046872">
    <property type="term" value="F:metal ion binding"/>
    <property type="evidence" value="ECO:0007669"/>
    <property type="project" value="UniProtKB-KW"/>
</dbReference>
<evidence type="ECO:0000256" key="4">
    <source>
        <dbReference type="ARBA" id="ARBA00019403"/>
    </source>
</evidence>
<dbReference type="InterPro" id="IPR051536">
    <property type="entry name" value="UDG_Type-4/5"/>
</dbReference>
<evidence type="ECO:0000256" key="5">
    <source>
        <dbReference type="ARBA" id="ARBA00022485"/>
    </source>
</evidence>
<dbReference type="Proteomes" id="UP000233535">
    <property type="component" value="Unassembled WGS sequence"/>
</dbReference>
<evidence type="ECO:0000256" key="3">
    <source>
        <dbReference type="ARBA" id="ARBA00012030"/>
    </source>
</evidence>
<dbReference type="GO" id="GO:0004844">
    <property type="term" value="F:uracil DNA N-glycosylase activity"/>
    <property type="evidence" value="ECO:0007669"/>
    <property type="project" value="UniProtKB-EC"/>
</dbReference>
<evidence type="ECO:0000256" key="1">
    <source>
        <dbReference type="ARBA" id="ARBA00001400"/>
    </source>
</evidence>
<dbReference type="Pfam" id="PF03167">
    <property type="entry name" value="UDG"/>
    <property type="match status" value="1"/>
</dbReference>
<name>A0A2N3I3M4_9BACT</name>
<dbReference type="GO" id="GO:0006281">
    <property type="term" value="P:DNA repair"/>
    <property type="evidence" value="ECO:0007669"/>
    <property type="project" value="UniProtKB-KW"/>
</dbReference>
<keyword evidence="11" id="KW-0234">DNA repair</keyword>
<keyword evidence="8" id="KW-0378">Hydrolase</keyword>
<keyword evidence="6" id="KW-0479">Metal-binding</keyword>
<dbReference type="Gene3D" id="3.40.470.10">
    <property type="entry name" value="Uracil-DNA glycosylase-like domain"/>
    <property type="match status" value="1"/>
</dbReference>
<evidence type="ECO:0000256" key="2">
    <source>
        <dbReference type="ARBA" id="ARBA00006521"/>
    </source>
</evidence>
<protein>
    <recommendedName>
        <fullName evidence="4">Type-4 uracil-DNA glycosylase</fullName>
        <ecNumber evidence="3">3.2.2.27</ecNumber>
    </recommendedName>
</protein>
<evidence type="ECO:0000256" key="8">
    <source>
        <dbReference type="ARBA" id="ARBA00022801"/>
    </source>
</evidence>
<gene>
    <name evidence="13" type="ORF">BZG02_03095</name>
</gene>
<keyword evidence="7" id="KW-0227">DNA damage</keyword>
<keyword evidence="14" id="KW-1185">Reference proteome</keyword>
<dbReference type="InterPro" id="IPR005122">
    <property type="entry name" value="Uracil-DNA_glycosylase-like"/>
</dbReference>
<keyword evidence="9" id="KW-0408">Iron</keyword>
<dbReference type="CDD" id="cd10030">
    <property type="entry name" value="UDG-F4_TTUDGA_SPO1dp_like"/>
    <property type="match status" value="1"/>
</dbReference>
<evidence type="ECO:0000313" key="14">
    <source>
        <dbReference type="Proteomes" id="UP000233535"/>
    </source>
</evidence>
<organism evidence="13 14">
    <name type="scientific">Labilibaculum filiforme</name>
    <dbReference type="NCBI Taxonomy" id="1940526"/>
    <lineage>
        <taxon>Bacteria</taxon>
        <taxon>Pseudomonadati</taxon>
        <taxon>Bacteroidota</taxon>
        <taxon>Bacteroidia</taxon>
        <taxon>Marinilabiliales</taxon>
        <taxon>Marinifilaceae</taxon>
        <taxon>Labilibaculum</taxon>
    </lineage>
</organism>
<dbReference type="SMART" id="SM00986">
    <property type="entry name" value="UDG"/>
    <property type="match status" value="1"/>
</dbReference>
<evidence type="ECO:0000259" key="12">
    <source>
        <dbReference type="SMART" id="SM00986"/>
    </source>
</evidence>
<evidence type="ECO:0000256" key="10">
    <source>
        <dbReference type="ARBA" id="ARBA00023014"/>
    </source>
</evidence>
<dbReference type="SUPFAM" id="SSF52141">
    <property type="entry name" value="Uracil-DNA glycosylase-like"/>
    <property type="match status" value="1"/>
</dbReference>
<dbReference type="NCBIfam" id="TIGR00758">
    <property type="entry name" value="UDG_fam4"/>
    <property type="match status" value="1"/>
</dbReference>
<accession>A0A2N3I3M4</accession>
<evidence type="ECO:0000256" key="6">
    <source>
        <dbReference type="ARBA" id="ARBA00022723"/>
    </source>
</evidence>
<dbReference type="PANTHER" id="PTHR33693">
    <property type="entry name" value="TYPE-5 URACIL-DNA GLYCOSYLASE"/>
    <property type="match status" value="1"/>
</dbReference>
<dbReference type="SMART" id="SM00987">
    <property type="entry name" value="UreE_C"/>
    <property type="match status" value="1"/>
</dbReference>
<dbReference type="EMBL" id="MVDD01000002">
    <property type="protein sequence ID" value="PKQ64853.1"/>
    <property type="molecule type" value="Genomic_DNA"/>
</dbReference>
<comment type="similarity">
    <text evidence="2">Belongs to the uracil-DNA glycosylase (UDG) superfamily. Type 4 (UDGa) family.</text>
</comment>
<dbReference type="OrthoDB" id="5290748at2"/>
<dbReference type="AlphaFoldDB" id="A0A2N3I3M4"/>
<evidence type="ECO:0000313" key="13">
    <source>
        <dbReference type="EMBL" id="PKQ64853.1"/>
    </source>
</evidence>
<dbReference type="InterPro" id="IPR036895">
    <property type="entry name" value="Uracil-DNA_glycosylase-like_sf"/>
</dbReference>
<evidence type="ECO:0000256" key="9">
    <source>
        <dbReference type="ARBA" id="ARBA00023004"/>
    </source>
</evidence>
<dbReference type="InterPro" id="IPR005273">
    <property type="entry name" value="Ura-DNA_glyco_family4"/>
</dbReference>
<proteinExistence type="inferred from homology"/>
<sequence length="192" mass="22021">MERLKERIVNCTACDLSKTRNHAIWGEGNPNADILIIGEAPGADEDRIGRPFVGKSGQLLDKILLACGFTRQEHVFLSNILRCRPPGNRVPKEEEVDKCIAYLYEQIELVNPKIIVPLGATALKRLLNDDSLKITKIRGNWIQWENRLVMPVFHPAALLRNPALKRDTWEDFKKIVYKYRELVNPAHYSEHV</sequence>
<comment type="caution">
    <text evidence="13">The sequence shown here is derived from an EMBL/GenBank/DDBJ whole genome shotgun (WGS) entry which is preliminary data.</text>
</comment>
<keyword evidence="10" id="KW-0411">Iron-sulfur</keyword>
<feature type="domain" description="Uracil-DNA glycosylase-like" evidence="12">
    <location>
        <begin position="25"/>
        <end position="173"/>
    </location>
</feature>